<dbReference type="PANTHER" id="PTHR43022:SF1">
    <property type="entry name" value="PROTEIN SMF"/>
    <property type="match status" value="1"/>
</dbReference>
<accession>A0AAE3DWW6</accession>
<dbReference type="Pfam" id="PF02481">
    <property type="entry name" value="DNA_processg_A"/>
    <property type="match status" value="1"/>
</dbReference>
<dbReference type="InterPro" id="IPR041614">
    <property type="entry name" value="DprA_WH"/>
</dbReference>
<organism evidence="4 5">
    <name type="scientific">Hominilimicola fabiformis</name>
    <dbReference type="NCBI Taxonomy" id="2885356"/>
    <lineage>
        <taxon>Bacteria</taxon>
        <taxon>Bacillati</taxon>
        <taxon>Bacillota</taxon>
        <taxon>Clostridia</taxon>
        <taxon>Eubacteriales</taxon>
        <taxon>Oscillospiraceae</taxon>
        <taxon>Hominilimicola</taxon>
    </lineage>
</organism>
<comment type="similarity">
    <text evidence="1">Belongs to the DprA/Smf family.</text>
</comment>
<dbReference type="RefSeq" id="WP_308455769.1">
    <property type="nucleotide sequence ID" value="NZ_JAJEQM010000002.1"/>
</dbReference>
<feature type="domain" description="DprA winged helix" evidence="3">
    <location>
        <begin position="316"/>
        <end position="363"/>
    </location>
</feature>
<proteinExistence type="inferred from homology"/>
<evidence type="ECO:0000313" key="5">
    <source>
        <dbReference type="Proteomes" id="UP001198242"/>
    </source>
</evidence>
<feature type="domain" description="Smf/DprA SLOG" evidence="2">
    <location>
        <begin position="75"/>
        <end position="285"/>
    </location>
</feature>
<evidence type="ECO:0000259" key="2">
    <source>
        <dbReference type="Pfam" id="PF02481"/>
    </source>
</evidence>
<evidence type="ECO:0000256" key="1">
    <source>
        <dbReference type="ARBA" id="ARBA00006525"/>
    </source>
</evidence>
<dbReference type="Gene3D" id="3.40.50.450">
    <property type="match status" value="1"/>
</dbReference>
<dbReference type="AlphaFoldDB" id="A0AAE3DWW6"/>
<sequence length="370" mass="41074">MEHILYWLWLTTKYGVTPSKIKVLLEYFKTVEEIYFSKNFNNIYGLSDKIKSSLADKDLSKAEKILEQTAKLNQKILVYDSESYPQILKNISSPPYVLYVQGKVLELDKVLTIGVVGTRNSSEYGRVVTDRICRELAQYGVVTVGGLARGIDTVGAWATLDVGGVAVGVVGSGLDIVYPSENVELVKAITEKGCIISEYAPGTPPVRNHFPARNRIIAGLSRGILVTEAPEKSGALITAKYALENDRDVFAVPRNITDTNSLGTNKIIQQGAKLINGAADIISEYPYAEKVIPKKVKSEPIQKTVDDSKYSKLNEFEKQIIDILKKSDMQIDEISRELKRNVSEINTKLIMLEVKGLVKKLPGSKYQLKL</sequence>
<name>A0AAE3DWW6_9FIRM</name>
<dbReference type="Proteomes" id="UP001198242">
    <property type="component" value="Unassembled WGS sequence"/>
</dbReference>
<dbReference type="InterPro" id="IPR003488">
    <property type="entry name" value="DprA"/>
</dbReference>
<evidence type="ECO:0000313" key="4">
    <source>
        <dbReference type="EMBL" id="MCC2209570.1"/>
    </source>
</evidence>
<comment type="caution">
    <text evidence="4">The sequence shown here is derived from an EMBL/GenBank/DDBJ whole genome shotgun (WGS) entry which is preliminary data.</text>
</comment>
<dbReference type="NCBIfam" id="TIGR00732">
    <property type="entry name" value="dprA"/>
    <property type="match status" value="1"/>
</dbReference>
<dbReference type="Gene3D" id="1.10.10.10">
    <property type="entry name" value="Winged helix-like DNA-binding domain superfamily/Winged helix DNA-binding domain"/>
    <property type="match status" value="1"/>
</dbReference>
<dbReference type="GO" id="GO:0009294">
    <property type="term" value="P:DNA-mediated transformation"/>
    <property type="evidence" value="ECO:0007669"/>
    <property type="project" value="InterPro"/>
</dbReference>
<dbReference type="InterPro" id="IPR057666">
    <property type="entry name" value="DrpA_SLOG"/>
</dbReference>
<dbReference type="PANTHER" id="PTHR43022">
    <property type="entry name" value="PROTEIN SMF"/>
    <property type="match status" value="1"/>
</dbReference>
<dbReference type="SUPFAM" id="SSF102405">
    <property type="entry name" value="MCP/YpsA-like"/>
    <property type="match status" value="1"/>
</dbReference>
<gene>
    <name evidence="4" type="primary">dprA</name>
    <name evidence="4" type="ORF">LKE05_02020</name>
</gene>
<dbReference type="InterPro" id="IPR036388">
    <property type="entry name" value="WH-like_DNA-bd_sf"/>
</dbReference>
<protein>
    <submittedName>
        <fullName evidence="4">DNA-processing protein DprA</fullName>
    </submittedName>
</protein>
<dbReference type="Pfam" id="PF17782">
    <property type="entry name" value="WHD_DprA"/>
    <property type="match status" value="1"/>
</dbReference>
<evidence type="ECO:0000259" key="3">
    <source>
        <dbReference type="Pfam" id="PF17782"/>
    </source>
</evidence>
<keyword evidence="5" id="KW-1185">Reference proteome</keyword>
<dbReference type="EMBL" id="JAJEQM010000002">
    <property type="protein sequence ID" value="MCC2209570.1"/>
    <property type="molecule type" value="Genomic_DNA"/>
</dbReference>
<reference evidence="4 5" key="1">
    <citation type="submission" date="2021-10" db="EMBL/GenBank/DDBJ databases">
        <title>Anaerobic single-cell dispensing facilitates the cultivation of human gut bacteria.</title>
        <authorList>
            <person name="Afrizal A."/>
        </authorList>
    </citation>
    <scope>NUCLEOTIDE SEQUENCE [LARGE SCALE GENOMIC DNA]</scope>
    <source>
        <strain evidence="4 5">CLA-AA-H232</strain>
    </source>
</reference>